<keyword evidence="1" id="KW-1133">Transmembrane helix</keyword>
<evidence type="ECO:0000313" key="2">
    <source>
        <dbReference type="EMBL" id="KKG90044.1"/>
    </source>
</evidence>
<keyword evidence="1" id="KW-0472">Membrane</keyword>
<accession>A0A0F8JEK1</accession>
<evidence type="ECO:0000313" key="3">
    <source>
        <dbReference type="Proteomes" id="UP000034657"/>
    </source>
</evidence>
<proteinExistence type="predicted"/>
<comment type="caution">
    <text evidence="2">The sequence shown here is derived from an EMBL/GenBank/DDBJ whole genome shotgun (WGS) entry which is preliminary data.</text>
</comment>
<dbReference type="PATRIC" id="fig|2209.75.peg.335"/>
<dbReference type="AlphaFoldDB" id="A0A0F8JEK1"/>
<feature type="transmembrane region" description="Helical" evidence="1">
    <location>
        <begin position="24"/>
        <end position="44"/>
    </location>
</feature>
<dbReference type="EMBL" id="JJPT01000106">
    <property type="protein sequence ID" value="KKG90044.1"/>
    <property type="molecule type" value="Genomic_DNA"/>
</dbReference>
<gene>
    <name evidence="2" type="ORF">DU69_01465</name>
</gene>
<sequence length="62" mass="7499">MIIFCFACHSDLSSRSKNRIYIRYNLHFYFFIFFIFIIICNYSGSLLKATIFPLFEEKLDIN</sequence>
<protein>
    <submittedName>
        <fullName evidence="2">Uncharacterized protein</fullName>
    </submittedName>
</protein>
<organism evidence="2 3">
    <name type="scientific">Methanosarcina mazei</name>
    <name type="common">Methanosarcina frisia</name>
    <dbReference type="NCBI Taxonomy" id="2209"/>
    <lineage>
        <taxon>Archaea</taxon>
        <taxon>Methanobacteriati</taxon>
        <taxon>Methanobacteriota</taxon>
        <taxon>Stenosarchaea group</taxon>
        <taxon>Methanomicrobia</taxon>
        <taxon>Methanosarcinales</taxon>
        <taxon>Methanosarcinaceae</taxon>
        <taxon>Methanosarcina</taxon>
    </lineage>
</organism>
<evidence type="ECO:0000256" key="1">
    <source>
        <dbReference type="SAM" id="Phobius"/>
    </source>
</evidence>
<name>A0A0F8JEK1_METMZ</name>
<reference evidence="2 3" key="1">
    <citation type="journal article" date="2015" name="ISME J.">
        <title>Genomic and phenotypic differentiation among Methanosarcina mazei populations from Columbia River sediment.</title>
        <authorList>
            <person name="Youngblut N.D."/>
            <person name="Wirth J.S."/>
            <person name="Henriksen J.R."/>
            <person name="Smith M."/>
            <person name="Simon H."/>
            <person name="Metcalf W.W."/>
            <person name="Whitaker R.J."/>
        </authorList>
    </citation>
    <scope>NUCLEOTIDE SEQUENCE [LARGE SCALE GENOMIC DNA]</scope>
    <source>
        <strain evidence="2 3">3.H.M.1A.1</strain>
    </source>
</reference>
<dbReference type="Proteomes" id="UP000034657">
    <property type="component" value="Unassembled WGS sequence"/>
</dbReference>
<keyword evidence="1" id="KW-0812">Transmembrane</keyword>